<organism evidence="8 9">
    <name type="scientific">Polarella glacialis</name>
    <name type="common">Dinoflagellate</name>
    <dbReference type="NCBI Taxonomy" id="89957"/>
    <lineage>
        <taxon>Eukaryota</taxon>
        <taxon>Sar</taxon>
        <taxon>Alveolata</taxon>
        <taxon>Dinophyceae</taxon>
        <taxon>Suessiales</taxon>
        <taxon>Suessiaceae</taxon>
        <taxon>Polarella</taxon>
    </lineage>
</organism>
<feature type="non-terminal residue" evidence="8">
    <location>
        <position position="1"/>
    </location>
</feature>
<feature type="transmembrane region" description="Helical" evidence="6">
    <location>
        <begin position="322"/>
        <end position="342"/>
    </location>
</feature>
<gene>
    <name evidence="8" type="ORF">PGLA2088_LOCUS45947</name>
</gene>
<evidence type="ECO:0000313" key="9">
    <source>
        <dbReference type="Proteomes" id="UP000626109"/>
    </source>
</evidence>
<dbReference type="InterPro" id="IPR005821">
    <property type="entry name" value="Ion_trans_dom"/>
</dbReference>
<dbReference type="GO" id="GO:0001518">
    <property type="term" value="C:voltage-gated sodium channel complex"/>
    <property type="evidence" value="ECO:0007669"/>
    <property type="project" value="TreeGrafter"/>
</dbReference>
<dbReference type="InterPro" id="IPR043203">
    <property type="entry name" value="VGCC_Ca_Na"/>
</dbReference>
<reference evidence="8" key="1">
    <citation type="submission" date="2021-02" db="EMBL/GenBank/DDBJ databases">
        <authorList>
            <person name="Dougan E. K."/>
            <person name="Rhodes N."/>
            <person name="Thang M."/>
            <person name="Chan C."/>
        </authorList>
    </citation>
    <scope>NUCLEOTIDE SEQUENCE</scope>
</reference>
<sequence length="521" mass="58587">EELLEMMSSFQGDLKVFLQEILLDTVREVGAHLRHDVRQELLQTRLELQAEHDFSILEGCRDGADQQGPDTSGVCWATRSKVAPEGWRPAVMSNASVGYQAAGTYSHPLSKLSNPSAGEGISNGDAHETNGMEDPSNAPGHPPWDEQAKDQPEESTQQRVTGRRVSVRRSGVFAFGGFGIMRSSSMPSVWGEMLAFLRGNFSDYLLQVDYMAGHADEEVPQAYRISEVVFGSLFTVELLSKLCYYRKAFFMSHNWRWNVFDLLVVVLQLMEMTVTAAFSGGDAPDSFMASNMKFVGLIRFLRLVRVLRLLRLFNVIRQLNKLVYLILGSFEFFLWGLLLLFLQTYMTAIFLTQIVADHLRSLPKDSSSSLGRLYGSLGSTVFHLFAATTGGIDWTELAYPLMQEIDPMLAIVLCLHIAFSVMVVMNLVTGVLLTELKLLFLEDRQIQLIDQVKQVFKQAGEEDKEFLTWSEYCKLMDHASMRNVLEALTIDKAQAGMLFHLVEKSKDKEVTVEARPAALSY</sequence>
<dbReference type="InterPro" id="IPR027359">
    <property type="entry name" value="Volt_channel_dom_sf"/>
</dbReference>
<dbReference type="Proteomes" id="UP000626109">
    <property type="component" value="Unassembled WGS sequence"/>
</dbReference>
<feature type="transmembrane region" description="Helical" evidence="6">
    <location>
        <begin position="408"/>
        <end position="434"/>
    </location>
</feature>
<dbReference type="Gene3D" id="1.10.287.70">
    <property type="match status" value="1"/>
</dbReference>
<evidence type="ECO:0000256" key="5">
    <source>
        <dbReference type="SAM" id="MobiDB-lite"/>
    </source>
</evidence>
<dbReference type="PANTHER" id="PTHR10037">
    <property type="entry name" value="VOLTAGE-GATED CATION CHANNEL CALCIUM AND SODIUM"/>
    <property type="match status" value="1"/>
</dbReference>
<proteinExistence type="predicted"/>
<comment type="subcellular location">
    <subcellularLocation>
        <location evidence="1">Membrane</location>
        <topology evidence="1">Multi-pass membrane protein</topology>
    </subcellularLocation>
</comment>
<evidence type="ECO:0000313" key="8">
    <source>
        <dbReference type="EMBL" id="CAE8731221.1"/>
    </source>
</evidence>
<evidence type="ECO:0000256" key="4">
    <source>
        <dbReference type="ARBA" id="ARBA00023136"/>
    </source>
</evidence>
<evidence type="ECO:0000256" key="1">
    <source>
        <dbReference type="ARBA" id="ARBA00004141"/>
    </source>
</evidence>
<evidence type="ECO:0000259" key="7">
    <source>
        <dbReference type="Pfam" id="PF00520"/>
    </source>
</evidence>
<keyword evidence="3 6" id="KW-1133">Transmembrane helix</keyword>
<feature type="domain" description="Ion transport" evidence="7">
    <location>
        <begin position="221"/>
        <end position="435"/>
    </location>
</feature>
<evidence type="ECO:0000256" key="2">
    <source>
        <dbReference type="ARBA" id="ARBA00022692"/>
    </source>
</evidence>
<comment type="caution">
    <text evidence="8">The sequence shown here is derived from an EMBL/GenBank/DDBJ whole genome shotgun (WGS) entry which is preliminary data.</text>
</comment>
<keyword evidence="2 6" id="KW-0812">Transmembrane</keyword>
<dbReference type="GO" id="GO:0086010">
    <property type="term" value="P:membrane depolarization during action potential"/>
    <property type="evidence" value="ECO:0007669"/>
    <property type="project" value="TreeGrafter"/>
</dbReference>
<dbReference type="GO" id="GO:0005248">
    <property type="term" value="F:voltage-gated sodium channel activity"/>
    <property type="evidence" value="ECO:0007669"/>
    <property type="project" value="TreeGrafter"/>
</dbReference>
<evidence type="ECO:0000256" key="3">
    <source>
        <dbReference type="ARBA" id="ARBA00022989"/>
    </source>
</evidence>
<evidence type="ECO:0000256" key="6">
    <source>
        <dbReference type="SAM" id="Phobius"/>
    </source>
</evidence>
<dbReference type="PANTHER" id="PTHR10037:SF62">
    <property type="entry name" value="SODIUM CHANNEL PROTEIN 60E"/>
    <property type="match status" value="1"/>
</dbReference>
<dbReference type="EMBL" id="CAJNNW010035978">
    <property type="protein sequence ID" value="CAE8731221.1"/>
    <property type="molecule type" value="Genomic_DNA"/>
</dbReference>
<protein>
    <recommendedName>
        <fullName evidence="7">Ion transport domain-containing protein</fullName>
    </recommendedName>
</protein>
<dbReference type="SUPFAM" id="SSF81324">
    <property type="entry name" value="Voltage-gated potassium channels"/>
    <property type="match status" value="1"/>
</dbReference>
<feature type="region of interest" description="Disordered" evidence="5">
    <location>
        <begin position="110"/>
        <end position="163"/>
    </location>
</feature>
<keyword evidence="4 6" id="KW-0472">Membrane</keyword>
<accession>A0A813LHV0</accession>
<feature type="compositionally biased region" description="Basic and acidic residues" evidence="5">
    <location>
        <begin position="143"/>
        <end position="152"/>
    </location>
</feature>
<dbReference type="AlphaFoldDB" id="A0A813LHV0"/>
<dbReference type="Gene3D" id="1.20.120.350">
    <property type="entry name" value="Voltage-gated potassium channels. Chain C"/>
    <property type="match status" value="1"/>
</dbReference>
<dbReference type="Pfam" id="PF00520">
    <property type="entry name" value="Ion_trans"/>
    <property type="match status" value="1"/>
</dbReference>
<name>A0A813LHV0_POLGL</name>